<protein>
    <submittedName>
        <fullName evidence="2">NADH dehydrogenase subunit 2</fullName>
    </submittedName>
</protein>
<feature type="transmembrane region" description="Helical" evidence="1">
    <location>
        <begin position="221"/>
        <end position="241"/>
    </location>
</feature>
<geneLocation type="mitochondrion" evidence="2"/>
<proteinExistence type="predicted"/>
<name>A0A894JKE3_9TREM</name>
<keyword evidence="1" id="KW-0812">Transmembrane</keyword>
<accession>A0A894JKE3</accession>
<feature type="transmembrane region" description="Helical" evidence="1">
    <location>
        <begin position="54"/>
        <end position="75"/>
    </location>
</feature>
<dbReference type="AlphaFoldDB" id="A0A894JKE3"/>
<sequence>MRSGLIVAVSVFSMSLFSVCVVCSSGLFQIWLFLELLSLSVVPLFFISPHSLVLSGLFSYLVVSGIASCVFLVGVLFESCIYFSLLGLLLKFGVFPFYMWVYGVVSSSNWCVIWALSTYLKVPVFVVYYLFGGDSVVCLVECLGFLGLLLFSLFFWFSSVDLYRCWCHMMLSSTVVMVVVSFASFNVLWPLFLFYVVWASLVVACLWCCSKFKGFGSWHAFLVCGVVLAFPVSLSVVYKVFSSYCLFSCSLPVFLAWVVYGVSEQLYFLSLIVNHDLVRSGSSLLRSV</sequence>
<reference evidence="2" key="2">
    <citation type="journal article" name="Parasit. Vectors">
        <title>Mitochondrial genomes of two eucotylids as the first representatives from the superfamily Microphalloidea (Trematoda) and phylogenetic implications.</title>
        <authorList>
            <person name="Suleman"/>
            <person name="Muhammad N."/>
            <person name="Khan M.S."/>
            <person name="Tkach V.V."/>
            <person name="Ullah H."/>
            <person name="Ehsan M."/>
            <person name="Ma J."/>
            <person name="Zhu X.Q."/>
        </authorList>
    </citation>
    <scope>NUCLEOTIDE SEQUENCE</scope>
    <source>
        <strain evidence="2">Pakistan</strain>
    </source>
</reference>
<feature type="transmembrane region" description="Helical" evidence="1">
    <location>
        <begin position="81"/>
        <end position="105"/>
    </location>
</feature>
<reference evidence="2" key="1">
    <citation type="submission" date="2020-12" db="EMBL/GenBank/DDBJ databases">
        <authorList>
            <person name="Suleman S."/>
            <person name="Zhu X.-Q."/>
            <person name="Muhammad N."/>
        </authorList>
    </citation>
    <scope>NUCLEOTIDE SEQUENCE</scope>
    <source>
        <strain evidence="2">Pakistan</strain>
    </source>
</reference>
<organism evidence="2">
    <name type="scientific">Tanaisia sp. SS-2020</name>
    <dbReference type="NCBI Taxonomy" id="2780549"/>
    <lineage>
        <taxon>Eukaryota</taxon>
        <taxon>Metazoa</taxon>
        <taxon>Spiralia</taxon>
        <taxon>Lophotrochozoa</taxon>
        <taxon>Platyhelminthes</taxon>
        <taxon>Trematoda</taxon>
        <taxon>Digenea</taxon>
        <taxon>Plagiorchiida</taxon>
        <taxon>Echinostomata</taxon>
        <taxon>Echinostomatoidea</taxon>
        <taxon>Eucotylidae</taxon>
        <taxon>Tanaisia</taxon>
    </lineage>
</organism>
<dbReference type="EMBL" id="MW334948">
    <property type="protein sequence ID" value="QRV61256.1"/>
    <property type="molecule type" value="Genomic_DNA"/>
</dbReference>
<keyword evidence="1" id="KW-1133">Transmembrane helix</keyword>
<feature type="transmembrane region" description="Helical" evidence="1">
    <location>
        <begin position="137"/>
        <end position="158"/>
    </location>
</feature>
<feature type="transmembrane region" description="Helical" evidence="1">
    <location>
        <begin position="30"/>
        <end position="47"/>
    </location>
</feature>
<gene>
    <name evidence="2" type="primary">NAD2</name>
</gene>
<feature type="transmembrane region" description="Helical" evidence="1">
    <location>
        <begin position="112"/>
        <end position="131"/>
    </location>
</feature>
<keyword evidence="2" id="KW-0496">Mitochondrion</keyword>
<evidence type="ECO:0000313" key="2">
    <source>
        <dbReference type="EMBL" id="QRV61256.1"/>
    </source>
</evidence>
<keyword evidence="1" id="KW-0472">Membrane</keyword>
<evidence type="ECO:0000256" key="1">
    <source>
        <dbReference type="SAM" id="Phobius"/>
    </source>
</evidence>